<sequence length="324" mass="36764">MTPIIEGHVKVSVIIPAYNASQYIRESILSAIGQVNISLEIIVCDDCSGDNTVNIVKQMMKDDSRIELLVNNSNSGPSFSRNRAISKAKGDWVALLDADDFYHKDRLSKLIDIGEKHSADIVADSVFYVNEAGKNPVAAIHQKKTQQPLMRLTEKSFIKNDFPSNAGFKYGYLKPVFRRSFLMAKHIEYNEGVHLGEDFMLYMECLLKGGVFLLMGDAYYYYRYVEKSLSRTGDNTKYMELISNNSLLINLANALQKNDAALLLEARQQNYHELIFYNDVVKLIKGRHIIDAVKSLVLNPKVWPIFIVMMSRKITAAYMRAAIK</sequence>
<proteinExistence type="predicted"/>
<dbReference type="STRING" id="1538553.JT25_008120"/>
<dbReference type="PANTHER" id="PTHR22916:SF3">
    <property type="entry name" value="UDP-GLCNAC:BETAGAL BETA-1,3-N-ACETYLGLUCOSAMINYLTRANSFERASE-LIKE PROTEIN 1"/>
    <property type="match status" value="1"/>
</dbReference>
<organism evidence="2 3">
    <name type="scientific">Methylomonas denitrificans</name>
    <dbReference type="NCBI Taxonomy" id="1538553"/>
    <lineage>
        <taxon>Bacteria</taxon>
        <taxon>Pseudomonadati</taxon>
        <taxon>Pseudomonadota</taxon>
        <taxon>Gammaproteobacteria</taxon>
        <taxon>Methylococcales</taxon>
        <taxon>Methylococcaceae</taxon>
        <taxon>Methylomonas</taxon>
    </lineage>
</organism>
<keyword evidence="3" id="KW-1185">Reference proteome</keyword>
<evidence type="ECO:0000259" key="1">
    <source>
        <dbReference type="Pfam" id="PF00535"/>
    </source>
</evidence>
<dbReference type="Pfam" id="PF00535">
    <property type="entry name" value="Glycos_transf_2"/>
    <property type="match status" value="1"/>
</dbReference>
<name>A0A126T312_9GAMM</name>
<dbReference type="InterPro" id="IPR001173">
    <property type="entry name" value="Glyco_trans_2-like"/>
</dbReference>
<dbReference type="AlphaFoldDB" id="A0A126T312"/>
<dbReference type="CDD" id="cd00761">
    <property type="entry name" value="Glyco_tranf_GTA_type"/>
    <property type="match status" value="1"/>
</dbReference>
<dbReference type="OrthoDB" id="9805612at2"/>
<dbReference type="RefSeq" id="WP_052142372.1">
    <property type="nucleotide sequence ID" value="NZ_CP014476.1"/>
</dbReference>
<dbReference type="GO" id="GO:0016758">
    <property type="term" value="F:hexosyltransferase activity"/>
    <property type="evidence" value="ECO:0007669"/>
    <property type="project" value="UniProtKB-ARBA"/>
</dbReference>
<dbReference type="SUPFAM" id="SSF53448">
    <property type="entry name" value="Nucleotide-diphospho-sugar transferases"/>
    <property type="match status" value="1"/>
</dbReference>
<gene>
    <name evidence="2" type="ORF">JT25_008120</name>
</gene>
<protein>
    <recommendedName>
        <fullName evidence="1">Glycosyltransferase 2-like domain-containing protein</fullName>
    </recommendedName>
</protein>
<evidence type="ECO:0000313" key="2">
    <source>
        <dbReference type="EMBL" id="AMK76457.1"/>
    </source>
</evidence>
<dbReference type="PANTHER" id="PTHR22916">
    <property type="entry name" value="GLYCOSYLTRANSFERASE"/>
    <property type="match status" value="1"/>
</dbReference>
<dbReference type="KEGG" id="mdn:JT25_008120"/>
<feature type="domain" description="Glycosyltransferase 2-like" evidence="1">
    <location>
        <begin position="12"/>
        <end position="174"/>
    </location>
</feature>
<evidence type="ECO:0000313" key="3">
    <source>
        <dbReference type="Proteomes" id="UP000030512"/>
    </source>
</evidence>
<dbReference type="InterPro" id="IPR029044">
    <property type="entry name" value="Nucleotide-diphossugar_trans"/>
</dbReference>
<dbReference type="Gene3D" id="3.90.550.10">
    <property type="entry name" value="Spore Coat Polysaccharide Biosynthesis Protein SpsA, Chain A"/>
    <property type="match status" value="1"/>
</dbReference>
<accession>A0A126T312</accession>
<reference evidence="2 3" key="1">
    <citation type="journal article" date="2015" name="Environ. Microbiol.">
        <title>Methane oxidation coupled to nitrate reduction under hypoxia by the Gammaproteobacterium Methylomonas denitrificans, sp. nov. type strain FJG1.</title>
        <authorList>
            <person name="Kits K.D."/>
            <person name="Klotz M.G."/>
            <person name="Stein L.Y."/>
        </authorList>
    </citation>
    <scope>NUCLEOTIDE SEQUENCE [LARGE SCALE GENOMIC DNA]</scope>
    <source>
        <strain evidence="2 3">FJG1</strain>
    </source>
</reference>
<dbReference type="EMBL" id="CP014476">
    <property type="protein sequence ID" value="AMK76457.1"/>
    <property type="molecule type" value="Genomic_DNA"/>
</dbReference>
<dbReference type="Proteomes" id="UP000030512">
    <property type="component" value="Chromosome"/>
</dbReference>